<dbReference type="RefSeq" id="WP_094018167.1">
    <property type="nucleotide sequence ID" value="NZ_NMQW01000052.1"/>
</dbReference>
<dbReference type="PANTHER" id="PTHR46268">
    <property type="entry name" value="STRESS RESPONSE PROTEIN NHAX"/>
    <property type="match status" value="1"/>
</dbReference>
<dbReference type="SUPFAM" id="SSF52402">
    <property type="entry name" value="Adenine nucleotide alpha hydrolases-like"/>
    <property type="match status" value="1"/>
</dbReference>
<dbReference type="InterPro" id="IPR014729">
    <property type="entry name" value="Rossmann-like_a/b/a_fold"/>
</dbReference>
<dbReference type="PANTHER" id="PTHR46268:SF6">
    <property type="entry name" value="UNIVERSAL STRESS PROTEIN UP12"/>
    <property type="match status" value="1"/>
</dbReference>
<feature type="domain" description="UspA" evidence="2">
    <location>
        <begin position="3"/>
        <end position="142"/>
    </location>
</feature>
<dbReference type="Proteomes" id="UP000215509">
    <property type="component" value="Unassembled WGS sequence"/>
</dbReference>
<evidence type="ECO:0000313" key="3">
    <source>
        <dbReference type="EMBL" id="OXM83070.1"/>
    </source>
</evidence>
<dbReference type="CDD" id="cd23659">
    <property type="entry name" value="USP_At3g01520-like"/>
    <property type="match status" value="1"/>
</dbReference>
<gene>
    <name evidence="3" type="ORF">CF651_28065</name>
</gene>
<comment type="similarity">
    <text evidence="1">Belongs to the universal stress protein A family.</text>
</comment>
<dbReference type="PRINTS" id="PR01438">
    <property type="entry name" value="UNVRSLSTRESS"/>
</dbReference>
<dbReference type="Gene3D" id="3.40.50.620">
    <property type="entry name" value="HUPs"/>
    <property type="match status" value="1"/>
</dbReference>
<dbReference type="AlphaFoldDB" id="A0A229UI63"/>
<protein>
    <submittedName>
        <fullName evidence="3">Universal stress protein UspA</fullName>
    </submittedName>
</protein>
<comment type="caution">
    <text evidence="3">The sequence shown here is derived from an EMBL/GenBank/DDBJ whole genome shotgun (WGS) entry which is preliminary data.</text>
</comment>
<dbReference type="InterPro" id="IPR006016">
    <property type="entry name" value="UspA"/>
</dbReference>
<dbReference type="InterPro" id="IPR006015">
    <property type="entry name" value="Universal_stress_UspA"/>
</dbReference>
<dbReference type="Pfam" id="PF00582">
    <property type="entry name" value="Usp"/>
    <property type="match status" value="1"/>
</dbReference>
<name>A0A229UI63_9BACL</name>
<dbReference type="OrthoDB" id="9777884at2"/>
<accession>A0A229UI63</accession>
<dbReference type="EMBL" id="NMQW01000052">
    <property type="protein sequence ID" value="OXM83070.1"/>
    <property type="molecule type" value="Genomic_DNA"/>
</dbReference>
<organism evidence="3 4">
    <name type="scientific">Paenibacillus rigui</name>
    <dbReference type="NCBI Taxonomy" id="554312"/>
    <lineage>
        <taxon>Bacteria</taxon>
        <taxon>Bacillati</taxon>
        <taxon>Bacillota</taxon>
        <taxon>Bacilli</taxon>
        <taxon>Bacillales</taxon>
        <taxon>Paenibacillaceae</taxon>
        <taxon>Paenibacillus</taxon>
    </lineage>
</organism>
<proteinExistence type="inferred from homology"/>
<reference evidence="3 4" key="1">
    <citation type="submission" date="2017-07" db="EMBL/GenBank/DDBJ databases">
        <title>Genome sequencing and assembly of Paenibacillus rigui.</title>
        <authorList>
            <person name="Mayilraj S."/>
        </authorList>
    </citation>
    <scope>NUCLEOTIDE SEQUENCE [LARGE SCALE GENOMIC DNA]</scope>
    <source>
        <strain evidence="3 4">JCM 16352</strain>
    </source>
</reference>
<evidence type="ECO:0000256" key="1">
    <source>
        <dbReference type="ARBA" id="ARBA00008791"/>
    </source>
</evidence>
<keyword evidence="4" id="KW-1185">Reference proteome</keyword>
<evidence type="ECO:0000259" key="2">
    <source>
        <dbReference type="Pfam" id="PF00582"/>
    </source>
</evidence>
<sequence>MLYSKILVAYDGSETSERALDSALKLAKLNHYSKVDIIHIFNLPAYFVGTGVFIPPAAVEDNSHYTEQLIEKIKEVVADLSNIHIEVRNGAITKEILGYAEEIGAELLIVGSRGLSGISEFVLGSVSHNLVQHAKIPVLVIK</sequence>
<evidence type="ECO:0000313" key="4">
    <source>
        <dbReference type="Proteomes" id="UP000215509"/>
    </source>
</evidence>